<protein>
    <submittedName>
        <fullName evidence="2">Cohesin domain protein</fullName>
    </submittedName>
</protein>
<dbReference type="AlphaFoldDB" id="A0A485M1M9"/>
<gene>
    <name evidence="2" type="ORF">SCFA_3210001</name>
</gene>
<organism evidence="2">
    <name type="scientific">anaerobic digester metagenome</name>
    <dbReference type="NCBI Taxonomy" id="1263854"/>
    <lineage>
        <taxon>unclassified sequences</taxon>
        <taxon>metagenomes</taxon>
        <taxon>ecological metagenomes</taxon>
    </lineage>
</organism>
<dbReference type="Pfam" id="PF00963">
    <property type="entry name" value="Cohesin"/>
    <property type="match status" value="1"/>
</dbReference>
<feature type="domain" description="Cohesin" evidence="1">
    <location>
        <begin position="38"/>
        <end position="164"/>
    </location>
</feature>
<evidence type="ECO:0000313" key="2">
    <source>
        <dbReference type="EMBL" id="VFU15915.1"/>
    </source>
</evidence>
<dbReference type="Gene3D" id="2.60.40.680">
    <property type="match status" value="1"/>
</dbReference>
<dbReference type="GO" id="GO:0030246">
    <property type="term" value="F:carbohydrate binding"/>
    <property type="evidence" value="ECO:0007669"/>
    <property type="project" value="InterPro"/>
</dbReference>
<accession>A0A485M1M9</accession>
<dbReference type="GO" id="GO:0000272">
    <property type="term" value="P:polysaccharide catabolic process"/>
    <property type="evidence" value="ECO:0007669"/>
    <property type="project" value="InterPro"/>
</dbReference>
<dbReference type="SUPFAM" id="SSF49384">
    <property type="entry name" value="Carbohydrate-binding domain"/>
    <property type="match status" value="1"/>
</dbReference>
<dbReference type="Gene3D" id="1.10.1330.10">
    <property type="entry name" value="Dockerin domain"/>
    <property type="match status" value="1"/>
</dbReference>
<dbReference type="InterPro" id="IPR002102">
    <property type="entry name" value="Cohesin_dom"/>
</dbReference>
<reference evidence="2" key="1">
    <citation type="submission" date="2019-03" db="EMBL/GenBank/DDBJ databases">
        <authorList>
            <person name="Hao L."/>
        </authorList>
    </citation>
    <scope>NUCLEOTIDE SEQUENCE</scope>
</reference>
<evidence type="ECO:0000259" key="1">
    <source>
        <dbReference type="Pfam" id="PF00963"/>
    </source>
</evidence>
<proteinExistence type="predicted"/>
<dbReference type="CDD" id="cd08547">
    <property type="entry name" value="Type_II_cohesin"/>
    <property type="match status" value="1"/>
</dbReference>
<dbReference type="EMBL" id="CAADRN010000248">
    <property type="protein sequence ID" value="VFU15915.1"/>
    <property type="molecule type" value="Genomic_DNA"/>
</dbReference>
<name>A0A485M1M9_9ZZZZ</name>
<sequence>MFNKKAKLFFSIGLMAVLCLAVPALAGAATVAPVAPQTVSVNQQFDVDIVISGNTTTIGAMDFRLDFDKAKLQVIDYKIGNFLHQSIVPAVSGADETTCINWANNTGVVGAGLQGSNNSSTGTVLTVTFKALSTGTTSLNIASSSLKPASQSTVVSAGTSSTTIIIEEASASIIGDFNEDENVDFEDLMIFASAWGKTSSDTGWSQAVAGYTNSPYNRCDIAPAQGNYPNMTIQPDGEVNFEDLMIFTMAWNYAVSH</sequence>
<dbReference type="InterPro" id="IPR036439">
    <property type="entry name" value="Dockerin_dom_sf"/>
</dbReference>
<dbReference type="InterPro" id="IPR008965">
    <property type="entry name" value="CBM2/CBM3_carb-bd_dom_sf"/>
</dbReference>